<dbReference type="Proteomes" id="UP000002280">
    <property type="component" value="Chromosome 2"/>
</dbReference>
<dbReference type="OMA" id="IVKWSSH"/>
<sequence>IKLLVQGKWRVWVPLRKQPSNKPLLPGFCWIPERQQVPSQTHKPLSSYVPVEIDLKEQRQQILKHSFYTRQYTNSYRPFYTLQKPTCGYLYRQDTDHTRKRADIPYADVTKWRYDSVL</sequence>
<reference evidence="1 2" key="1">
    <citation type="journal article" date="2007" name="Nature">
        <title>Genome of the marsupial Monodelphis domestica reveals innovation in non-coding sequences.</title>
        <authorList>
            <person name="Mikkelsen T.S."/>
            <person name="Wakefield M.J."/>
            <person name="Aken B."/>
            <person name="Amemiya C.T."/>
            <person name="Chang J.L."/>
            <person name="Duke S."/>
            <person name="Garber M."/>
            <person name="Gentles A.J."/>
            <person name="Goodstadt L."/>
            <person name="Heger A."/>
            <person name="Jurka J."/>
            <person name="Kamal M."/>
            <person name="Mauceli E."/>
            <person name="Searle S.M."/>
            <person name="Sharpe T."/>
            <person name="Baker M.L."/>
            <person name="Batzer M.A."/>
            <person name="Benos P.V."/>
            <person name="Belov K."/>
            <person name="Clamp M."/>
            <person name="Cook A."/>
            <person name="Cuff J."/>
            <person name="Das R."/>
            <person name="Davidow L."/>
            <person name="Deakin J.E."/>
            <person name="Fazzari M.J."/>
            <person name="Glass J.L."/>
            <person name="Grabherr M."/>
            <person name="Greally J.M."/>
            <person name="Gu W."/>
            <person name="Hore T.A."/>
            <person name="Huttley G.A."/>
            <person name="Kleber M."/>
            <person name="Jirtle R.L."/>
            <person name="Koina E."/>
            <person name="Lee J.T."/>
            <person name="Mahony S."/>
            <person name="Marra M.A."/>
            <person name="Miller R.D."/>
            <person name="Nicholls R.D."/>
            <person name="Oda M."/>
            <person name="Papenfuss A.T."/>
            <person name="Parra Z.E."/>
            <person name="Pollock D.D."/>
            <person name="Ray D.A."/>
            <person name="Schein J.E."/>
            <person name="Speed T.P."/>
            <person name="Thompson K."/>
            <person name="VandeBerg J.L."/>
            <person name="Wade C.M."/>
            <person name="Walker J.A."/>
            <person name="Waters P.D."/>
            <person name="Webber C."/>
            <person name="Weidman J.R."/>
            <person name="Xie X."/>
            <person name="Zody M.C."/>
            <person name="Baldwin J."/>
            <person name="Abdouelleil A."/>
            <person name="Abdulkadir J."/>
            <person name="Abebe A."/>
            <person name="Abera B."/>
            <person name="Abreu J."/>
            <person name="Acer S.C."/>
            <person name="Aftuck L."/>
            <person name="Alexander A."/>
            <person name="An P."/>
            <person name="Anderson E."/>
            <person name="Anderson S."/>
            <person name="Arachi H."/>
            <person name="Azer M."/>
            <person name="Bachantsang P."/>
            <person name="Barry A."/>
            <person name="Bayul T."/>
            <person name="Berlin A."/>
            <person name="Bessette D."/>
            <person name="Bloom T."/>
            <person name="Bloom T."/>
            <person name="Boguslavskiy L."/>
            <person name="Bonnet C."/>
            <person name="Boukhgalter B."/>
            <person name="Bourzgui I."/>
            <person name="Brown A."/>
            <person name="Cahill P."/>
            <person name="Channer S."/>
            <person name="Cheshatsang Y."/>
            <person name="Chuda L."/>
            <person name="Citroen M."/>
            <person name="Collymore A."/>
            <person name="Cooke P."/>
            <person name="Costello M."/>
            <person name="D'Aco K."/>
            <person name="Daza R."/>
            <person name="De Haan G."/>
            <person name="DeGray S."/>
            <person name="DeMaso C."/>
            <person name="Dhargay N."/>
            <person name="Dooley K."/>
            <person name="Dooley E."/>
            <person name="Doricent M."/>
            <person name="Dorje P."/>
            <person name="Dorjee K."/>
            <person name="Dupes A."/>
            <person name="Elong R."/>
            <person name="Falk J."/>
            <person name="Farina A."/>
            <person name="Faro S."/>
            <person name="Ferguson D."/>
            <person name="Fisher S."/>
            <person name="Foley C.D."/>
            <person name="Franke A."/>
            <person name="Friedrich D."/>
            <person name="Gadbois L."/>
            <person name="Gearin G."/>
            <person name="Gearin C.R."/>
            <person name="Giannoukos G."/>
            <person name="Goode T."/>
            <person name="Graham J."/>
            <person name="Grandbois E."/>
            <person name="Grewal S."/>
            <person name="Gyaltsen K."/>
            <person name="Hafez N."/>
            <person name="Hagos B."/>
            <person name="Hall J."/>
            <person name="Henson C."/>
            <person name="Hollinger A."/>
            <person name="Honan T."/>
            <person name="Huard M.D."/>
            <person name="Hughes L."/>
            <person name="Hurhula B."/>
            <person name="Husby M.E."/>
            <person name="Kamat A."/>
            <person name="Kanga B."/>
            <person name="Kashin S."/>
            <person name="Khazanovich D."/>
            <person name="Kisner P."/>
            <person name="Lance K."/>
            <person name="Lara M."/>
            <person name="Lee W."/>
            <person name="Lennon N."/>
            <person name="Letendre F."/>
            <person name="LeVine R."/>
            <person name="Lipovsky A."/>
            <person name="Liu X."/>
            <person name="Liu J."/>
            <person name="Liu S."/>
            <person name="Lokyitsang T."/>
            <person name="Lokyitsang Y."/>
            <person name="Lubonja R."/>
            <person name="Lui A."/>
            <person name="MacDonald P."/>
            <person name="Magnisalis V."/>
            <person name="Maru K."/>
            <person name="Matthews C."/>
            <person name="McCusker W."/>
            <person name="McDonough S."/>
            <person name="Mehta T."/>
            <person name="Meldrim J."/>
            <person name="Meneus L."/>
            <person name="Mihai O."/>
            <person name="Mihalev A."/>
            <person name="Mihova T."/>
            <person name="Mittelman R."/>
            <person name="Mlenga V."/>
            <person name="Montmayeur A."/>
            <person name="Mulrain L."/>
            <person name="Navidi A."/>
            <person name="Naylor J."/>
            <person name="Negash T."/>
            <person name="Nguyen T."/>
            <person name="Nguyen N."/>
            <person name="Nicol R."/>
            <person name="Norbu C."/>
            <person name="Norbu N."/>
            <person name="Novod N."/>
            <person name="O'Neill B."/>
            <person name="Osman S."/>
            <person name="Markiewicz E."/>
            <person name="Oyono O.L."/>
            <person name="Patti C."/>
            <person name="Phunkhang P."/>
            <person name="Pierre F."/>
            <person name="Priest M."/>
            <person name="Raghuraman S."/>
            <person name="Rege F."/>
            <person name="Reyes R."/>
            <person name="Rise C."/>
            <person name="Rogov P."/>
            <person name="Ross K."/>
            <person name="Ryan E."/>
            <person name="Settipalli S."/>
            <person name="Shea T."/>
            <person name="Sherpa N."/>
            <person name="Shi L."/>
            <person name="Shih D."/>
            <person name="Sparrow T."/>
            <person name="Spaulding J."/>
            <person name="Stalker J."/>
            <person name="Stange-Thomann N."/>
            <person name="Stavropoulos S."/>
            <person name="Stone C."/>
            <person name="Strader C."/>
            <person name="Tesfaye S."/>
            <person name="Thomson T."/>
            <person name="Thoulutsang Y."/>
            <person name="Thoulutsang D."/>
            <person name="Topham K."/>
            <person name="Topping I."/>
            <person name="Tsamla T."/>
            <person name="Vassiliev H."/>
            <person name="Vo A."/>
            <person name="Wangchuk T."/>
            <person name="Wangdi T."/>
            <person name="Weiand M."/>
            <person name="Wilkinson J."/>
            <person name="Wilson A."/>
            <person name="Yadav S."/>
            <person name="Young G."/>
            <person name="Yu Q."/>
            <person name="Zembek L."/>
            <person name="Zhong D."/>
            <person name="Zimmer A."/>
            <person name="Zwirko Z."/>
            <person name="Jaffe D.B."/>
            <person name="Alvarez P."/>
            <person name="Brockman W."/>
            <person name="Butler J."/>
            <person name="Chin C."/>
            <person name="Gnerre S."/>
            <person name="MacCallum I."/>
            <person name="Graves J.A."/>
            <person name="Ponting C.P."/>
            <person name="Breen M."/>
            <person name="Samollow P.B."/>
            <person name="Lander E.S."/>
            <person name="Lindblad-Toh K."/>
        </authorList>
    </citation>
    <scope>NUCLEOTIDE SEQUENCE [LARGE SCALE GENOMIC DNA]</scope>
</reference>
<dbReference type="PANTHER" id="PTHR35444">
    <property type="entry name" value="RIKEN CDNA 1700001C19 GENE"/>
    <property type="match status" value="1"/>
</dbReference>
<dbReference type="GeneTree" id="ENSGT00390000014226"/>
<dbReference type="AlphaFoldDB" id="A0A5F8H9J3"/>
<reference evidence="1" key="2">
    <citation type="submission" date="2025-08" db="UniProtKB">
        <authorList>
            <consortium name="Ensembl"/>
        </authorList>
    </citation>
    <scope>IDENTIFICATION</scope>
</reference>
<dbReference type="Pfam" id="PF22581">
    <property type="entry name" value="CIMIP3"/>
    <property type="match status" value="1"/>
</dbReference>
<dbReference type="Ensembl" id="ENSMODT00000055952.1">
    <property type="protein sequence ID" value="ENSMODP00000056269.1"/>
    <property type="gene ID" value="ENSMODG00000047404.1"/>
</dbReference>
<keyword evidence="2" id="KW-1185">Reference proteome</keyword>
<evidence type="ECO:0000313" key="1">
    <source>
        <dbReference type="Ensembl" id="ENSMODP00000056269.1"/>
    </source>
</evidence>
<dbReference type="InParanoid" id="A0A5F8H9J3"/>
<reference evidence="1" key="3">
    <citation type="submission" date="2025-09" db="UniProtKB">
        <authorList>
            <consortium name="Ensembl"/>
        </authorList>
    </citation>
    <scope>IDENTIFICATION</scope>
</reference>
<accession>A0A5F8H9J3</accession>
<organism evidence="1 2">
    <name type="scientific">Monodelphis domestica</name>
    <name type="common">Gray short-tailed opossum</name>
    <dbReference type="NCBI Taxonomy" id="13616"/>
    <lineage>
        <taxon>Eukaryota</taxon>
        <taxon>Metazoa</taxon>
        <taxon>Chordata</taxon>
        <taxon>Craniata</taxon>
        <taxon>Vertebrata</taxon>
        <taxon>Euteleostomi</taxon>
        <taxon>Mammalia</taxon>
        <taxon>Metatheria</taxon>
        <taxon>Didelphimorphia</taxon>
        <taxon>Didelphidae</taxon>
        <taxon>Monodelphis</taxon>
    </lineage>
</organism>
<evidence type="ECO:0000313" key="2">
    <source>
        <dbReference type="Proteomes" id="UP000002280"/>
    </source>
</evidence>
<dbReference type="InterPro" id="IPR054446">
    <property type="entry name" value="CIMIP3-like"/>
</dbReference>
<protein>
    <submittedName>
        <fullName evidence="1">Uncharacterized protein</fullName>
    </submittedName>
</protein>
<dbReference type="PANTHER" id="PTHR35444:SF1">
    <property type="entry name" value="RIKEN CDNA 1700001C19 GENE"/>
    <property type="match status" value="1"/>
</dbReference>
<name>A0A5F8H9J3_MONDO</name>
<dbReference type="Bgee" id="ENSMODG00000047404">
    <property type="expression patterns" value="Expressed in spermatid and 9 other cell types or tissues"/>
</dbReference>
<proteinExistence type="predicted"/>